<dbReference type="PIRSF" id="PIRSF006641">
    <property type="entry name" value="CHP00092"/>
    <property type="match status" value="1"/>
</dbReference>
<organism evidence="6 7">
    <name type="scientific">Candidatus Wildermuthbacteria bacterium RIFCSPLOWO2_01_FULL_47_18</name>
    <dbReference type="NCBI Taxonomy" id="1802460"/>
    <lineage>
        <taxon>Bacteria</taxon>
        <taxon>Candidatus Wildermuthiibacteriota</taxon>
    </lineage>
</organism>
<keyword evidence="2" id="KW-0547">Nucleotide-binding</keyword>
<feature type="domain" description="OBG-type G" evidence="5">
    <location>
        <begin position="3"/>
        <end position="206"/>
    </location>
</feature>
<keyword evidence="4" id="KW-0460">Magnesium</keyword>
<dbReference type="Proteomes" id="UP000177287">
    <property type="component" value="Unassembled WGS sequence"/>
</dbReference>
<dbReference type="InterPro" id="IPR031167">
    <property type="entry name" value="G_OBG"/>
</dbReference>
<dbReference type="GO" id="GO:0005525">
    <property type="term" value="F:GTP binding"/>
    <property type="evidence" value="ECO:0007669"/>
    <property type="project" value="InterPro"/>
</dbReference>
<dbReference type="Gene3D" id="1.10.150.300">
    <property type="entry name" value="TGS-like domain"/>
    <property type="match status" value="2"/>
</dbReference>
<protein>
    <recommendedName>
        <fullName evidence="5">OBG-type G domain-containing protein</fullName>
    </recommendedName>
</protein>
<dbReference type="SUPFAM" id="SSF52540">
    <property type="entry name" value="P-loop containing nucleoside triphosphate hydrolases"/>
    <property type="match status" value="1"/>
</dbReference>
<dbReference type="PROSITE" id="PS51710">
    <property type="entry name" value="G_OBG"/>
    <property type="match status" value="1"/>
</dbReference>
<comment type="caution">
    <text evidence="6">The sequence shown here is derived from an EMBL/GenBank/DDBJ whole genome shotgun (WGS) entry which is preliminary data.</text>
</comment>
<evidence type="ECO:0000256" key="3">
    <source>
        <dbReference type="ARBA" id="ARBA00022840"/>
    </source>
</evidence>
<dbReference type="Pfam" id="PF06071">
    <property type="entry name" value="YchF-GTPase_C"/>
    <property type="match status" value="1"/>
</dbReference>
<dbReference type="Gene3D" id="3.10.20.30">
    <property type="match status" value="2"/>
</dbReference>
<dbReference type="FunFam" id="3.10.20.30:FF:000001">
    <property type="entry name" value="Ribosome-binding ATPase YchF"/>
    <property type="match status" value="1"/>
</dbReference>
<dbReference type="PRINTS" id="PR00326">
    <property type="entry name" value="GTP1OBG"/>
</dbReference>
<dbReference type="InterPro" id="IPR023192">
    <property type="entry name" value="TGS-like_dom_sf"/>
</dbReference>
<dbReference type="InterPro" id="IPR013029">
    <property type="entry name" value="YchF_C"/>
</dbReference>
<dbReference type="InterPro" id="IPR012676">
    <property type="entry name" value="TGS-like"/>
</dbReference>
<name>A0A1G2RMB8_9BACT</name>
<dbReference type="GO" id="GO:0016887">
    <property type="term" value="F:ATP hydrolysis activity"/>
    <property type="evidence" value="ECO:0007669"/>
    <property type="project" value="InterPro"/>
</dbReference>
<dbReference type="InterPro" id="IPR004396">
    <property type="entry name" value="ATPase_YchF/OLA1"/>
</dbReference>
<dbReference type="PANTHER" id="PTHR23305:SF18">
    <property type="entry name" value="OBG-TYPE G DOMAIN-CONTAINING PROTEIN"/>
    <property type="match status" value="1"/>
</dbReference>
<proteinExistence type="predicted"/>
<gene>
    <name evidence="6" type="ORF">A3A27_00410</name>
</gene>
<dbReference type="GO" id="GO:0005524">
    <property type="term" value="F:ATP binding"/>
    <property type="evidence" value="ECO:0007669"/>
    <property type="project" value="UniProtKB-KW"/>
</dbReference>
<evidence type="ECO:0000313" key="6">
    <source>
        <dbReference type="EMBL" id="OHA73161.1"/>
    </source>
</evidence>
<evidence type="ECO:0000256" key="2">
    <source>
        <dbReference type="ARBA" id="ARBA00022741"/>
    </source>
</evidence>
<accession>A0A1G2RMB8</accession>
<evidence type="ECO:0000256" key="4">
    <source>
        <dbReference type="ARBA" id="ARBA00022842"/>
    </source>
</evidence>
<keyword evidence="3" id="KW-0067">ATP-binding</keyword>
<dbReference type="Gene3D" id="3.40.50.300">
    <property type="entry name" value="P-loop containing nucleotide triphosphate hydrolases"/>
    <property type="match status" value="2"/>
</dbReference>
<dbReference type="InterPro" id="IPR006073">
    <property type="entry name" value="GTP-bd"/>
</dbReference>
<dbReference type="Pfam" id="PF01926">
    <property type="entry name" value="MMR_HSR1"/>
    <property type="match status" value="1"/>
</dbReference>
<dbReference type="PANTHER" id="PTHR23305">
    <property type="entry name" value="OBG GTPASE FAMILY"/>
    <property type="match status" value="1"/>
</dbReference>
<evidence type="ECO:0000256" key="1">
    <source>
        <dbReference type="ARBA" id="ARBA00022723"/>
    </source>
</evidence>
<evidence type="ECO:0000259" key="5">
    <source>
        <dbReference type="PROSITE" id="PS51710"/>
    </source>
</evidence>
<dbReference type="InterPro" id="IPR027417">
    <property type="entry name" value="P-loop_NTPase"/>
</dbReference>
<dbReference type="GO" id="GO:0005737">
    <property type="term" value="C:cytoplasm"/>
    <property type="evidence" value="ECO:0007669"/>
    <property type="project" value="TreeGrafter"/>
</dbReference>
<sequence>MSLSVGIVGLPNVGKSTLFQALTKKQVNIANYPFATIDPNVGVVEVPDERLQKLAKLTNSAKIIPTIVEFVDIAGLVKGANKGEGLGNKFLANIRETAAIVQVVRCFQGGDIIHVEQSVDPLRDIDTINTELQLKDLETTEKGSAVPELQQLSKKPVIYLLNCNPQDVSQELLNKIKSLGGAVVVANLKDELEMQSLSEEERKEFGFVSHLPDLTTKAYEILNLITFLTTGPDETRAWTLKRGSTAPQAGGVIHSDFEKSFIKAEVIQWEKLLEAAAHPADGRASPASEEARRGAWQEAASKGWIRTEGREYVVQDGDVIEIMHS</sequence>
<dbReference type="InterPro" id="IPR012675">
    <property type="entry name" value="Beta-grasp_dom_sf"/>
</dbReference>
<dbReference type="EMBL" id="MHUF01000004">
    <property type="protein sequence ID" value="OHA73161.1"/>
    <property type="molecule type" value="Genomic_DNA"/>
</dbReference>
<evidence type="ECO:0000313" key="7">
    <source>
        <dbReference type="Proteomes" id="UP000177287"/>
    </source>
</evidence>
<dbReference type="GO" id="GO:0046872">
    <property type="term" value="F:metal ion binding"/>
    <property type="evidence" value="ECO:0007669"/>
    <property type="project" value="UniProtKB-KW"/>
</dbReference>
<keyword evidence="1" id="KW-0479">Metal-binding</keyword>
<dbReference type="SUPFAM" id="SSF81271">
    <property type="entry name" value="TGS-like"/>
    <property type="match status" value="1"/>
</dbReference>
<reference evidence="6 7" key="1">
    <citation type="journal article" date="2016" name="Nat. Commun.">
        <title>Thousands of microbial genomes shed light on interconnected biogeochemical processes in an aquifer system.</title>
        <authorList>
            <person name="Anantharaman K."/>
            <person name="Brown C.T."/>
            <person name="Hug L.A."/>
            <person name="Sharon I."/>
            <person name="Castelle C.J."/>
            <person name="Probst A.J."/>
            <person name="Thomas B.C."/>
            <person name="Singh A."/>
            <person name="Wilkins M.J."/>
            <person name="Karaoz U."/>
            <person name="Brodie E.L."/>
            <person name="Williams K.H."/>
            <person name="Hubbard S.S."/>
            <person name="Banfield J.F."/>
        </authorList>
    </citation>
    <scope>NUCLEOTIDE SEQUENCE [LARGE SCALE GENOMIC DNA]</scope>
</reference>
<dbReference type="AlphaFoldDB" id="A0A1G2RMB8"/>